<accession>A0ABY8WW15</accession>
<dbReference type="RefSeq" id="WP_376753778.1">
    <property type="nucleotide sequence ID" value="NZ_CP124550.1"/>
</dbReference>
<keyword evidence="1" id="KW-1133">Transmembrane helix</keyword>
<feature type="transmembrane region" description="Helical" evidence="1">
    <location>
        <begin position="90"/>
        <end position="108"/>
    </location>
</feature>
<dbReference type="EMBL" id="CP124550">
    <property type="protein sequence ID" value="WIO46242.1"/>
    <property type="molecule type" value="Genomic_DNA"/>
</dbReference>
<name>A0ABY8WW15_9BACT</name>
<keyword evidence="1" id="KW-0472">Membrane</keyword>
<feature type="transmembrane region" description="Helical" evidence="1">
    <location>
        <begin position="242"/>
        <end position="267"/>
    </location>
</feature>
<organism evidence="2 3">
    <name type="scientific">Candidatus Southlakia epibionticum</name>
    <dbReference type="NCBI Taxonomy" id="3043284"/>
    <lineage>
        <taxon>Bacteria</taxon>
        <taxon>Candidatus Saccharimonadota</taxon>
        <taxon>Candidatus Saccharimonadia</taxon>
        <taxon>Candidatus Saccharimonadales</taxon>
        <taxon>Candidatus Saccharimonadaceae</taxon>
        <taxon>Candidatus Southlakia</taxon>
    </lineage>
</organism>
<keyword evidence="1" id="KW-0812">Transmembrane</keyword>
<feature type="transmembrane region" description="Helical" evidence="1">
    <location>
        <begin position="159"/>
        <end position="177"/>
    </location>
</feature>
<feature type="transmembrane region" description="Helical" evidence="1">
    <location>
        <begin position="20"/>
        <end position="40"/>
    </location>
</feature>
<protein>
    <submittedName>
        <fullName evidence="2">Uncharacterized protein</fullName>
    </submittedName>
</protein>
<reference evidence="2 3" key="1">
    <citation type="journal article" date="2023" name="Cell">
        <title>Genetic manipulation of Patescibacteria provides mechanistic insights into microbial dark matter and the epibiotic lifestyle.</title>
        <authorList>
            <person name="Wang Y."/>
            <person name="Gallagher L.A."/>
            <person name="Andrade P.A."/>
            <person name="Liu A."/>
            <person name="Humphreys I.R."/>
            <person name="Turkarslan S."/>
            <person name="Cutler K.J."/>
            <person name="Arrieta-Ortiz M.L."/>
            <person name="Li Y."/>
            <person name="Radey M.C."/>
            <person name="McLean J.S."/>
            <person name="Cong Q."/>
            <person name="Baker D."/>
            <person name="Baliga N.S."/>
            <person name="Peterson S.B."/>
            <person name="Mougous J.D."/>
        </authorList>
    </citation>
    <scope>NUCLEOTIDE SEQUENCE [LARGE SCALE GENOMIC DNA]</scope>
    <source>
        <strain evidence="2 3">ML1</strain>
    </source>
</reference>
<gene>
    <name evidence="2" type="ORF">SEML1_0630</name>
</gene>
<sequence length="366" mass="41747">MLRKNNSCKFILHIWRAVNARFAVAWQTISVFFTAIWYKWSIRRYDFLSRRPHRSFRRTRRRDYTRSLKLPGYIAFTRQVNHMLRTHWRIFAPMIVIYATIMAFAGAITSQEVYNSVGKLISDSMNNLFDGGINSLAQAGLTVLASFSINSSLPADQRLLMVLCLMMVWLTTVWLLREIKMNRRPRLRDGLYNASAPMMSTALVLLVLLVQLLPVGIAALLYAGLSSADLLSTGFARMLFSVFAVMIAALALYWISSTVIALVVVTLPGMYPMRAVKAAGDLVIGRRLRIMYRLAWGALCVLLTWLVIMVSIVMLDHWLSSMWSWLKNVPIVPYVGVIVVAWSVVWYAAYVYLLYRKVVDDDAKPA</sequence>
<evidence type="ECO:0000256" key="1">
    <source>
        <dbReference type="SAM" id="Phobius"/>
    </source>
</evidence>
<feature type="transmembrane region" description="Helical" evidence="1">
    <location>
        <begin position="198"/>
        <end position="222"/>
    </location>
</feature>
<evidence type="ECO:0000313" key="2">
    <source>
        <dbReference type="EMBL" id="WIO46242.1"/>
    </source>
</evidence>
<proteinExistence type="predicted"/>
<feature type="transmembrane region" description="Helical" evidence="1">
    <location>
        <begin position="331"/>
        <end position="355"/>
    </location>
</feature>
<keyword evidence="3" id="KW-1185">Reference proteome</keyword>
<dbReference type="Proteomes" id="UP001177295">
    <property type="component" value="Chromosome"/>
</dbReference>
<feature type="transmembrane region" description="Helical" evidence="1">
    <location>
        <begin position="294"/>
        <end position="319"/>
    </location>
</feature>
<evidence type="ECO:0000313" key="3">
    <source>
        <dbReference type="Proteomes" id="UP001177295"/>
    </source>
</evidence>